<keyword evidence="2" id="KW-0472">Membrane</keyword>
<protein>
    <recommendedName>
        <fullName evidence="5">Chromosome partition protein Smc</fullName>
    </recommendedName>
</protein>
<keyword evidence="2" id="KW-1133">Transmembrane helix</keyword>
<sequence>MLYTLSQPAHTFLNTYVLIGFTVTGLSLLRSVVKHQYSGPLKIFWEQIQHLRQDLQAKAERIHGLKDLVYRSNQERDRYRLEAVQLREQLEQLTLAHQDLGDRHQDLGQQAQEQLAQIQQVEAFCHDLKAQLERATIENEQLRQTCQEQVQELEALHIQREQLTADYQEQLRQQTEALEIERQQLQAHYEEQALAQNEKERQLAQADQALSLEREQFQKSLGEREETIAHLRQDIDRLTVVNRTKERAVYQLGIYQRWLGSLTTLMTSVVLIYAGGPWSPLRTVWESIYPHLPFLH</sequence>
<feature type="transmembrane region" description="Helical" evidence="2">
    <location>
        <begin position="12"/>
        <end position="33"/>
    </location>
</feature>
<keyword evidence="4" id="KW-1185">Reference proteome</keyword>
<evidence type="ECO:0008006" key="5">
    <source>
        <dbReference type="Google" id="ProtNLM"/>
    </source>
</evidence>
<reference evidence="3" key="2">
    <citation type="submission" date="2022-01" db="EMBL/GenBank/DDBJ databases">
        <authorList>
            <person name="Zivanovic Y."/>
            <person name="Moreira D."/>
            <person name="Lopez-Garcia P."/>
        </authorList>
    </citation>
    <scope>NUCLEOTIDE SEQUENCE</scope>
    <source>
        <strain evidence="3">G9</strain>
    </source>
</reference>
<reference evidence="3" key="1">
    <citation type="journal article" date="2022" name="Genome Biol. Evol.">
        <title>A New Gene Family Diagnostic for Intracellular Biomineralization of Amorphous Ca Carbonates by Cyanobacteria.</title>
        <authorList>
            <person name="Benzerara K."/>
            <person name="Duprat E."/>
            <person name="Bitard-Feildel T."/>
            <person name="Caumes G."/>
            <person name="Cassier-Chauvat C."/>
            <person name="Chauvat F."/>
            <person name="Dezi M."/>
            <person name="Diop S.I."/>
            <person name="Gaschignard G."/>
            <person name="Gorgen S."/>
            <person name="Gugger M."/>
            <person name="Lopez-Garcia P."/>
            <person name="Millet M."/>
            <person name="Skouri-Panet F."/>
            <person name="Moreira D."/>
            <person name="Callebaut I."/>
        </authorList>
    </citation>
    <scope>NUCLEOTIDE SEQUENCE</scope>
    <source>
        <strain evidence="3">G9</strain>
    </source>
</reference>
<feature type="coiled-coil region" evidence="1">
    <location>
        <begin position="48"/>
        <end position="216"/>
    </location>
</feature>
<accession>A0ABT6F2W0</accession>
<dbReference type="EMBL" id="JAKKUT010000008">
    <property type="protein sequence ID" value="MDG2992159.1"/>
    <property type="molecule type" value="Genomic_DNA"/>
</dbReference>
<organism evidence="3 4">
    <name type="scientific">Candidatus Synechococcus calcipolaris G9</name>
    <dbReference type="NCBI Taxonomy" id="1497997"/>
    <lineage>
        <taxon>Bacteria</taxon>
        <taxon>Bacillati</taxon>
        <taxon>Cyanobacteriota</taxon>
        <taxon>Cyanophyceae</taxon>
        <taxon>Synechococcales</taxon>
        <taxon>Synechococcaceae</taxon>
        <taxon>Synechococcus</taxon>
    </lineage>
</organism>
<keyword evidence="1" id="KW-0175">Coiled coil</keyword>
<evidence type="ECO:0000313" key="3">
    <source>
        <dbReference type="EMBL" id="MDG2992159.1"/>
    </source>
</evidence>
<gene>
    <name evidence="3" type="ORF">L3556_14645</name>
</gene>
<evidence type="ECO:0000256" key="1">
    <source>
        <dbReference type="SAM" id="Coils"/>
    </source>
</evidence>
<name>A0ABT6F2W0_9SYNE</name>
<evidence type="ECO:0000256" key="2">
    <source>
        <dbReference type="SAM" id="Phobius"/>
    </source>
</evidence>
<keyword evidence="2" id="KW-0812">Transmembrane</keyword>
<evidence type="ECO:0000313" key="4">
    <source>
        <dbReference type="Proteomes" id="UP001154265"/>
    </source>
</evidence>
<dbReference type="Proteomes" id="UP001154265">
    <property type="component" value="Unassembled WGS sequence"/>
</dbReference>
<dbReference type="RefSeq" id="WP_277868084.1">
    <property type="nucleotide sequence ID" value="NZ_JAKKUT010000008.1"/>
</dbReference>
<comment type="caution">
    <text evidence="3">The sequence shown here is derived from an EMBL/GenBank/DDBJ whole genome shotgun (WGS) entry which is preliminary data.</text>
</comment>
<feature type="transmembrane region" description="Helical" evidence="2">
    <location>
        <begin position="258"/>
        <end position="276"/>
    </location>
</feature>
<proteinExistence type="predicted"/>